<dbReference type="EMBL" id="JAGQHR010000011">
    <property type="protein sequence ID" value="MCA9726220.1"/>
    <property type="molecule type" value="Genomic_DNA"/>
</dbReference>
<feature type="transmembrane region" description="Helical" evidence="2">
    <location>
        <begin position="331"/>
        <end position="350"/>
    </location>
</feature>
<feature type="transmembrane region" description="Helical" evidence="2">
    <location>
        <begin position="980"/>
        <end position="1005"/>
    </location>
</feature>
<feature type="transmembrane region" description="Helical" evidence="2">
    <location>
        <begin position="905"/>
        <end position="926"/>
    </location>
</feature>
<dbReference type="Pfam" id="PF00873">
    <property type="entry name" value="ACR_tran"/>
    <property type="match status" value="1"/>
</dbReference>
<keyword evidence="2" id="KW-0472">Membrane</keyword>
<dbReference type="Gene3D" id="3.30.70.1440">
    <property type="entry name" value="Multidrug efflux transporter AcrB pore domain"/>
    <property type="match status" value="1"/>
</dbReference>
<dbReference type="Gene3D" id="1.20.1640.10">
    <property type="entry name" value="Multidrug efflux transporter AcrB transmembrane domain"/>
    <property type="match status" value="2"/>
</dbReference>
<accession>A0A956RMZ8</accession>
<dbReference type="PANTHER" id="PTHR32063:SF18">
    <property type="entry name" value="CATION EFFLUX SYSTEM PROTEIN"/>
    <property type="match status" value="1"/>
</dbReference>
<comment type="caution">
    <text evidence="3">The sequence shown here is derived from an EMBL/GenBank/DDBJ whole genome shotgun (WGS) entry which is preliminary data.</text>
</comment>
<dbReference type="GO" id="GO:0005886">
    <property type="term" value="C:plasma membrane"/>
    <property type="evidence" value="ECO:0007669"/>
    <property type="project" value="TreeGrafter"/>
</dbReference>
<dbReference type="InterPro" id="IPR027463">
    <property type="entry name" value="AcrB_DN_DC_subdom"/>
</dbReference>
<dbReference type="InterPro" id="IPR003423">
    <property type="entry name" value="OMP_efflux"/>
</dbReference>
<dbReference type="InterPro" id="IPR001036">
    <property type="entry name" value="Acrflvin-R"/>
</dbReference>
<dbReference type="GO" id="GO:0015562">
    <property type="term" value="F:efflux transmembrane transporter activity"/>
    <property type="evidence" value="ECO:0007669"/>
    <property type="project" value="InterPro"/>
</dbReference>
<comment type="similarity">
    <text evidence="1">Belongs to the outer membrane factor (OMF) (TC 1.B.17) family.</text>
</comment>
<reference evidence="3" key="2">
    <citation type="journal article" date="2021" name="Microbiome">
        <title>Successional dynamics and alternative stable states in a saline activated sludge microbial community over 9 years.</title>
        <authorList>
            <person name="Wang Y."/>
            <person name="Ye J."/>
            <person name="Ju F."/>
            <person name="Liu L."/>
            <person name="Boyd J.A."/>
            <person name="Deng Y."/>
            <person name="Parks D.H."/>
            <person name="Jiang X."/>
            <person name="Yin X."/>
            <person name="Woodcroft B.J."/>
            <person name="Tyson G.W."/>
            <person name="Hugenholtz P."/>
            <person name="Polz M.F."/>
            <person name="Zhang T."/>
        </authorList>
    </citation>
    <scope>NUCLEOTIDE SEQUENCE</scope>
    <source>
        <strain evidence="3">HKST-UBA01</strain>
    </source>
</reference>
<dbReference type="SUPFAM" id="SSF82693">
    <property type="entry name" value="Multidrug efflux transporter AcrB pore domain, PN1, PN2, PC1 and PC2 subdomains"/>
    <property type="match status" value="1"/>
</dbReference>
<evidence type="ECO:0000256" key="2">
    <source>
        <dbReference type="SAM" id="Phobius"/>
    </source>
</evidence>
<feature type="transmembrane region" description="Helical" evidence="2">
    <location>
        <begin position="357"/>
        <end position="379"/>
    </location>
</feature>
<dbReference type="GO" id="GO:0042910">
    <property type="term" value="F:xenobiotic transmembrane transporter activity"/>
    <property type="evidence" value="ECO:0007669"/>
    <property type="project" value="TreeGrafter"/>
</dbReference>
<dbReference type="Pfam" id="PF02321">
    <property type="entry name" value="OEP"/>
    <property type="match status" value="2"/>
</dbReference>
<evidence type="ECO:0000313" key="4">
    <source>
        <dbReference type="Proteomes" id="UP000697710"/>
    </source>
</evidence>
<dbReference type="SUPFAM" id="SSF82714">
    <property type="entry name" value="Multidrug efflux transporter AcrB TolC docking domain, DN and DC subdomains"/>
    <property type="match status" value="2"/>
</dbReference>
<dbReference type="PANTHER" id="PTHR32063">
    <property type="match status" value="1"/>
</dbReference>
<evidence type="ECO:0000256" key="1">
    <source>
        <dbReference type="ARBA" id="ARBA00007613"/>
    </source>
</evidence>
<feature type="transmembrane region" description="Helical" evidence="2">
    <location>
        <begin position="385"/>
        <end position="407"/>
    </location>
</feature>
<reference evidence="3" key="1">
    <citation type="submission" date="2020-04" db="EMBL/GenBank/DDBJ databases">
        <authorList>
            <person name="Zhang T."/>
        </authorList>
    </citation>
    <scope>NUCLEOTIDE SEQUENCE</scope>
    <source>
        <strain evidence="3">HKST-UBA01</strain>
    </source>
</reference>
<dbReference type="SUPFAM" id="SSF56954">
    <property type="entry name" value="Outer membrane efflux proteins (OEP)"/>
    <property type="match status" value="1"/>
</dbReference>
<feature type="transmembrane region" description="Helical" evidence="2">
    <location>
        <begin position="465"/>
        <end position="486"/>
    </location>
</feature>
<feature type="transmembrane region" description="Helical" evidence="2">
    <location>
        <begin position="12"/>
        <end position="32"/>
    </location>
</feature>
<feature type="transmembrane region" description="Helical" evidence="2">
    <location>
        <begin position="427"/>
        <end position="445"/>
    </location>
</feature>
<feature type="transmembrane region" description="Helical" evidence="2">
    <location>
        <begin position="849"/>
        <end position="870"/>
    </location>
</feature>
<dbReference type="Gene3D" id="3.30.70.1320">
    <property type="entry name" value="Multidrug efflux transporter AcrB pore domain like"/>
    <property type="match status" value="1"/>
</dbReference>
<dbReference type="Gene3D" id="1.20.1600.10">
    <property type="entry name" value="Outer membrane efflux proteins (OEP)"/>
    <property type="match status" value="1"/>
</dbReference>
<gene>
    <name evidence="3" type="ORF">KC729_00950</name>
</gene>
<feature type="transmembrane region" description="Helical" evidence="2">
    <location>
        <begin position="947"/>
        <end position="968"/>
    </location>
</feature>
<keyword evidence="2" id="KW-0812">Transmembrane</keyword>
<sequence>MSIPGFAMRNYRFILVLSVAGILLGIVGFLQMPRQEDPNMSAYWNTVTAIYPGATAEEVEDRVVEPLEEAADELEEIRELRSVSLEGVGVLQVEFREDVDVEEANRLLVERITSKRSELPDGVLDVKVEQRKPSNVVMLEVAVHGMTSDSLLQEWAEELADRLRLLDDSKAVDTYGRREQEVAVLIDPARIGEMGLSLSGIARRVSAAGGEIPGGVVHAGDRRLSIRPSERLASLEDVRNIVISTVDGRPVRLRDVATVDWTTTEARHRVRYDGESAVLVTVSLKEGRNVFHLAEQARRTLASFQGDLPSDVSATVVLDQSRDVKDRLHNFWRNLLQGGAIISIFVAIIVGWRSALVVISAMLLSVTVSFGLMQAWGIVLQQMSIAGLVVVLGLLVDNAIVVVEAIARERRSGLDAIRAAVTGTERVAAAVASSTATTVAAFVPMMRTAGSVGEFTRDIPRVVSLVLVVSLAVAVCMTPLVAARLFRTERSVRSFGMSDWIERNITQRGYRRLIGQAVERPVRVIALVLLGAVALIALFPVLGMSFFPAAEKPVFLVELSTPQGTSFESTEAQAVKVSSYLRSELGVLAVTSNIGDGNPVMYYNHLPAPSASHRAELVVTIDRERVREIPELARRIRGRFADDPDVVVEPKILVQGPPIGLPVSIEIMGEDLERLRAHADRLEAALREIPGAVNVTHDLRPGPPQLELRVDPVKAAQLGLAPADVATEIRGAIQGIPAATLRVGSEDHDIVLRVARERNERIDDLDRLRFPVPGGSPVPLSQLTQPELRSTYAEIHHADLKRSVIVGSDVDGRLARDVVRDLQPAIAALDLNPRESVRIIGEDEERDRAFLSMLQNVIVALALIYGILVLQFRSFKLPLVIFTSIPVALAGSTVGLLVGGWPFGFTAFIGLLALVGIVVNNAIVLIDQVNYLREQGAGLRDALTEGATARLQPIFLTTLTTVAGLLPLTLSHDSMWGPMGWVLIGGLICSTAVTLILVPALYYLLERRSEEARIGFETSAPEDLRKTSVAPGRGHTAGPVTAGLVLLAASLLGAPILGGNAQAAQSDPLRIGLAEALERATVANPALQAQRSNLVAKDAAITSARAALWPSLRVSGEWAVTDDPSETFGISLLQSGGAGPLDLEESAQVLRGSVDLQWLWWDFGRGARIRASQRARDAAAGNLDAAERGLRLDVTQVYFGIVSLQQELAALEGARTLVTQEAEDARSRADTGRGLEADALGLDARQAAIDAQIASTRGRLRQAEAGLAAFLGYEADTRIRVIDDAHVSTPSIDDLRDLVDAARAARPELRSVHAQDAGARAAVSVAHSLRLPRVVAQASYGSFVPERDFDLANNSYRASIGVQWDLFQGGGIFAASQSAQAQARSAEHAVAAATREVERSAVEAWTHQETAGAQLAAAEAQDRAASEAYRIVSLRFREGRDDLSRYLEAEQAQTEARTAVARARAALEISRAEVAWAAGVTTW</sequence>
<feature type="transmembrane region" description="Helical" evidence="2">
    <location>
        <begin position="524"/>
        <end position="547"/>
    </location>
</feature>
<dbReference type="Gene3D" id="3.30.2090.10">
    <property type="entry name" value="Multidrug efflux transporter AcrB TolC docking domain, DN and DC subdomains"/>
    <property type="match status" value="2"/>
</dbReference>
<dbReference type="SUPFAM" id="SSF82866">
    <property type="entry name" value="Multidrug efflux transporter AcrB transmembrane domain"/>
    <property type="match status" value="2"/>
</dbReference>
<evidence type="ECO:0000313" key="3">
    <source>
        <dbReference type="EMBL" id="MCA9726220.1"/>
    </source>
</evidence>
<proteinExistence type="inferred from homology"/>
<feature type="transmembrane region" description="Helical" evidence="2">
    <location>
        <begin position="877"/>
        <end position="899"/>
    </location>
</feature>
<protein>
    <submittedName>
        <fullName evidence="3">Efflux RND transporter permease subunit</fullName>
    </submittedName>
</protein>
<dbReference type="PRINTS" id="PR00702">
    <property type="entry name" value="ACRIFLAVINRP"/>
</dbReference>
<dbReference type="Proteomes" id="UP000697710">
    <property type="component" value="Unassembled WGS sequence"/>
</dbReference>
<dbReference type="Gene3D" id="3.30.70.1430">
    <property type="entry name" value="Multidrug efflux transporter AcrB pore domain"/>
    <property type="match status" value="2"/>
</dbReference>
<keyword evidence="2" id="KW-1133">Transmembrane helix</keyword>
<organism evidence="3 4">
    <name type="scientific">Eiseniibacteriota bacterium</name>
    <dbReference type="NCBI Taxonomy" id="2212470"/>
    <lineage>
        <taxon>Bacteria</taxon>
        <taxon>Candidatus Eiseniibacteriota</taxon>
    </lineage>
</organism>
<name>A0A956RMZ8_UNCEI</name>